<feature type="domain" description="Carrier" evidence="2">
    <location>
        <begin position="502"/>
        <end position="576"/>
    </location>
</feature>
<dbReference type="InterPro" id="IPR001242">
    <property type="entry name" value="Condensation_dom"/>
</dbReference>
<dbReference type="AlphaFoldDB" id="A0A6M0QC32"/>
<dbReference type="InterPro" id="IPR045851">
    <property type="entry name" value="AMP-bd_C_sf"/>
</dbReference>
<dbReference type="GO" id="GO:0005737">
    <property type="term" value="C:cytoplasm"/>
    <property type="evidence" value="ECO:0007669"/>
    <property type="project" value="TreeGrafter"/>
</dbReference>
<dbReference type="SUPFAM" id="SSF47336">
    <property type="entry name" value="ACP-like"/>
    <property type="match status" value="1"/>
</dbReference>
<proteinExistence type="predicted"/>
<dbReference type="PROSITE" id="PS50075">
    <property type="entry name" value="CARRIER"/>
    <property type="match status" value="1"/>
</dbReference>
<dbReference type="Gene3D" id="3.30.300.30">
    <property type="match status" value="1"/>
</dbReference>
<keyword evidence="4" id="KW-1185">Reference proteome</keyword>
<accession>A0A6M0QC32</accession>
<comment type="caution">
    <text evidence="3">The sequence shown here is derived from an EMBL/GenBank/DDBJ whole genome shotgun (WGS) entry which is preliminary data.</text>
</comment>
<name>A0A6M0QC32_9BACI</name>
<gene>
    <name evidence="3" type="ORF">G4D63_15190</name>
</gene>
<dbReference type="PROSITE" id="PS00455">
    <property type="entry name" value="AMP_BINDING"/>
    <property type="match status" value="1"/>
</dbReference>
<dbReference type="GO" id="GO:0043041">
    <property type="term" value="P:amino acid activation for nonribosomal peptide biosynthetic process"/>
    <property type="evidence" value="ECO:0007669"/>
    <property type="project" value="TreeGrafter"/>
</dbReference>
<dbReference type="GO" id="GO:0031177">
    <property type="term" value="F:phosphopantetheine binding"/>
    <property type="evidence" value="ECO:0007669"/>
    <property type="project" value="TreeGrafter"/>
</dbReference>
<dbReference type="GO" id="GO:0044550">
    <property type="term" value="P:secondary metabolite biosynthetic process"/>
    <property type="evidence" value="ECO:0007669"/>
    <property type="project" value="TreeGrafter"/>
</dbReference>
<evidence type="ECO:0000313" key="4">
    <source>
        <dbReference type="Proteomes" id="UP000481043"/>
    </source>
</evidence>
<dbReference type="GO" id="GO:0008610">
    <property type="term" value="P:lipid biosynthetic process"/>
    <property type="evidence" value="ECO:0007669"/>
    <property type="project" value="UniProtKB-ARBA"/>
</dbReference>
<dbReference type="Pfam" id="PF00668">
    <property type="entry name" value="Condensation"/>
    <property type="match status" value="1"/>
</dbReference>
<reference evidence="3 4" key="1">
    <citation type="submission" date="2020-02" db="EMBL/GenBank/DDBJ databases">
        <title>Bacillus aquiflavi sp. nov., isolated from yellow water of strong flavor Chinese baijiu in Yibin region of China.</title>
        <authorList>
            <person name="Xie J."/>
        </authorList>
    </citation>
    <scope>NUCLEOTIDE SEQUENCE [LARGE SCALE GENOMIC DNA]</scope>
    <source>
        <strain evidence="3 4">SA4</strain>
    </source>
</reference>
<dbReference type="Gene3D" id="3.40.50.12780">
    <property type="entry name" value="N-terminal domain of ligase-like"/>
    <property type="match status" value="1"/>
</dbReference>
<dbReference type="InterPro" id="IPR020845">
    <property type="entry name" value="AMP-binding_CS"/>
</dbReference>
<evidence type="ECO:0000256" key="1">
    <source>
        <dbReference type="ARBA" id="ARBA00001957"/>
    </source>
</evidence>
<dbReference type="EMBL" id="JAAIWM010000005">
    <property type="protein sequence ID" value="NEY73080.1"/>
    <property type="molecule type" value="Genomic_DNA"/>
</dbReference>
<organism evidence="3 4">
    <name type="scientific">Bacillus mesophilus</name>
    <dbReference type="NCBI Taxonomy" id="1808955"/>
    <lineage>
        <taxon>Bacteria</taxon>
        <taxon>Bacillati</taxon>
        <taxon>Bacillota</taxon>
        <taxon>Bacilli</taxon>
        <taxon>Bacillales</taxon>
        <taxon>Bacillaceae</taxon>
        <taxon>Bacillus</taxon>
    </lineage>
</organism>
<dbReference type="InterPro" id="IPR036736">
    <property type="entry name" value="ACP-like_sf"/>
</dbReference>
<dbReference type="SUPFAM" id="SSF52777">
    <property type="entry name" value="CoA-dependent acyltransferases"/>
    <property type="match status" value="1"/>
</dbReference>
<dbReference type="InterPro" id="IPR042099">
    <property type="entry name" value="ANL_N_sf"/>
</dbReference>
<dbReference type="SUPFAM" id="SSF56801">
    <property type="entry name" value="Acetyl-CoA synthetase-like"/>
    <property type="match status" value="1"/>
</dbReference>
<dbReference type="Proteomes" id="UP000481043">
    <property type="component" value="Unassembled WGS sequence"/>
</dbReference>
<dbReference type="CDD" id="cd05930">
    <property type="entry name" value="A_NRPS"/>
    <property type="match status" value="1"/>
</dbReference>
<evidence type="ECO:0000259" key="2">
    <source>
        <dbReference type="PROSITE" id="PS50075"/>
    </source>
</evidence>
<sequence length="1058" mass="124048">MNRKLLFEKIDNHVKNHPEKTAVIYDKLHITYEQFNDKVNTAAQHILQLTKGENCIVPIRLKDNLHALITIFAILKAGAAYLPLPKEITTNKCKEILEDIETNFYITDFETTDFNKIMVPFNQLRKPLYEKKWQESVEYSDEFVSYIIYTSGTTGKPKGCVIEDKSLMQRITTLDTLFPFTKDDNYLFSTNYSFDVSVTEIFGWVLKGGTVTLFHSALEIKDLPSFIYNNNVTHLAFSPSYFRVLFKNQENYFSKVKYLLLAGEKFPYDLAKMMNQMDLNMNVINAYGPTEATIYSTYFEIKELPVEEISVPIGKPLTDVEILIWNKNQSIAKENEIGEILIGGPGLAREYYKREELTQKSFVMVGNKRFYRSGDLGKSKDGFIYCLGRKDNQIKINGIRVESEEIENKLKELMPIEDAVVRLEEFETKSFLVAYLQTATGLDTTPYIEELRGHLESYFIPKYFIAVREFPLNKNNKIDFPLLRKEFLNKMKKPNTVEVDNLVNSDVNSKLKQIWSDLLKSEINDTDHFYQIGGDSLDTIALLLEIEKVFGTILKYEDIISNPYFTAMEKLILEKILDIDVKSFKEYWLSNFNHELSFENNEKVIYVSTLKEKNFVDSFIQSLENEQLIPDRVLVNNQSNLIEIKYNVEPMIPVSAKKYEVVTKFPLFSRQEFYLRRGYNSYLIRDISITNKSNNDILMAINKLIETQLMLRVTISENQYFEVRNIEKLSFKKFDYYDLSQLAFNSFKQKVEKITNSKYERLNSLDVYDKFLYDIVLIKENNNRHRVIFFLNHHIADAFSLNVLENQFIQICNKTLEEKGNTNYKTFVEEVINLCNDDTIEVIKESDYYQELKHNFDKLNLNLLTNPNAPLYEIILENNLKDKEARANLVFDNISKIIEESYQAQHQCYQILKNLNLYNGKDYSTEVGDYHVSIFVPFHSGKEQNLFSKSEELLKDIYIEKNWHLDYLCSSERYKENEDMKLFPNIKLSINYLGEFTSEDLENWRDSLEVIRETTSKLNSKVRITCFNFKNKSYIYFLNNAQLSKKFDSFILDSLVES</sequence>
<dbReference type="RefSeq" id="WP_163180541.1">
    <property type="nucleotide sequence ID" value="NZ_JAAIWM010000005.1"/>
</dbReference>
<dbReference type="Gene3D" id="1.10.1200.10">
    <property type="entry name" value="ACP-like"/>
    <property type="match status" value="1"/>
</dbReference>
<protein>
    <submittedName>
        <fullName evidence="3">AMP-binding protein</fullName>
    </submittedName>
</protein>
<dbReference type="InterPro" id="IPR023213">
    <property type="entry name" value="CAT-like_dom_sf"/>
</dbReference>
<dbReference type="Pfam" id="PF00550">
    <property type="entry name" value="PP-binding"/>
    <property type="match status" value="1"/>
</dbReference>
<dbReference type="InterPro" id="IPR000873">
    <property type="entry name" value="AMP-dep_synth/lig_dom"/>
</dbReference>
<dbReference type="GO" id="GO:0003824">
    <property type="term" value="F:catalytic activity"/>
    <property type="evidence" value="ECO:0007669"/>
    <property type="project" value="InterPro"/>
</dbReference>
<dbReference type="InterPro" id="IPR009081">
    <property type="entry name" value="PP-bd_ACP"/>
</dbReference>
<dbReference type="PANTHER" id="PTHR45527">
    <property type="entry name" value="NONRIBOSOMAL PEPTIDE SYNTHETASE"/>
    <property type="match status" value="1"/>
</dbReference>
<dbReference type="Pfam" id="PF00501">
    <property type="entry name" value="AMP-binding"/>
    <property type="match status" value="1"/>
</dbReference>
<dbReference type="PANTHER" id="PTHR45527:SF1">
    <property type="entry name" value="FATTY ACID SYNTHASE"/>
    <property type="match status" value="1"/>
</dbReference>
<dbReference type="Gene3D" id="3.30.559.10">
    <property type="entry name" value="Chloramphenicol acetyltransferase-like domain"/>
    <property type="match status" value="1"/>
</dbReference>
<evidence type="ECO:0000313" key="3">
    <source>
        <dbReference type="EMBL" id="NEY73080.1"/>
    </source>
</evidence>
<comment type="cofactor">
    <cofactor evidence="1">
        <name>pantetheine 4'-phosphate</name>
        <dbReference type="ChEBI" id="CHEBI:47942"/>
    </cofactor>
</comment>